<protein>
    <submittedName>
        <fullName evidence="2">Uncharacterized protein</fullName>
    </submittedName>
</protein>
<keyword evidence="3" id="KW-1185">Reference proteome</keyword>
<accession>A0A392MEW8</accession>
<feature type="region of interest" description="Disordered" evidence="1">
    <location>
        <begin position="365"/>
        <end position="422"/>
    </location>
</feature>
<dbReference type="EMBL" id="LXQA010009211">
    <property type="protein sequence ID" value="MCH85831.1"/>
    <property type="molecule type" value="Genomic_DNA"/>
</dbReference>
<gene>
    <name evidence="2" type="ORF">A2U01_0006683</name>
</gene>
<proteinExistence type="predicted"/>
<feature type="non-terminal residue" evidence="2">
    <location>
        <position position="422"/>
    </location>
</feature>
<feature type="compositionally biased region" description="Basic and acidic residues" evidence="1">
    <location>
        <begin position="368"/>
        <end position="379"/>
    </location>
</feature>
<evidence type="ECO:0000313" key="2">
    <source>
        <dbReference type="EMBL" id="MCH85831.1"/>
    </source>
</evidence>
<sequence length="422" mass="47794">MEGSSSSSKPRIPENIPINTISKKSCFTKNKTINIDYDDFELVMEQPVDFEALKANGYDVKEFFKNQGWLKYFDMLNGPVYPVLVKDFWPRCEVIEQVDADREYKNKVAEDPENKGKSRTDLGLREFKETEIRSGVTGFEVILTQSNIAQVLKLPNQGVFKTFTHASGRKSPYVSRIAKNCYIDEDSIPSNKVKDMKETERLLARIICLHLQSPMQEYKVCSESIEANSSDCLPQAAKKMNLAAYIFNHLCKSIRSAQNPLKLTPQIAYPRLLSEVFYQCAVTDRIERARTLDLLEEQRAFFINGSTLVNMKLAGSKTLKYPTQPLLESKKKTPIPENQPYLFSNEPPEVILEYIRFMKEQASGAEASKAKSTDDKKTIETAATKDVGASEVKETDKGKRPEATASEVKPVVEKAKVTKKPR</sequence>
<comment type="caution">
    <text evidence="2">The sequence shown here is derived from an EMBL/GenBank/DDBJ whole genome shotgun (WGS) entry which is preliminary data.</text>
</comment>
<dbReference type="Proteomes" id="UP000265520">
    <property type="component" value="Unassembled WGS sequence"/>
</dbReference>
<dbReference type="AlphaFoldDB" id="A0A392MEW8"/>
<evidence type="ECO:0000313" key="3">
    <source>
        <dbReference type="Proteomes" id="UP000265520"/>
    </source>
</evidence>
<organism evidence="2 3">
    <name type="scientific">Trifolium medium</name>
    <dbReference type="NCBI Taxonomy" id="97028"/>
    <lineage>
        <taxon>Eukaryota</taxon>
        <taxon>Viridiplantae</taxon>
        <taxon>Streptophyta</taxon>
        <taxon>Embryophyta</taxon>
        <taxon>Tracheophyta</taxon>
        <taxon>Spermatophyta</taxon>
        <taxon>Magnoliopsida</taxon>
        <taxon>eudicotyledons</taxon>
        <taxon>Gunneridae</taxon>
        <taxon>Pentapetalae</taxon>
        <taxon>rosids</taxon>
        <taxon>fabids</taxon>
        <taxon>Fabales</taxon>
        <taxon>Fabaceae</taxon>
        <taxon>Papilionoideae</taxon>
        <taxon>50 kb inversion clade</taxon>
        <taxon>NPAAA clade</taxon>
        <taxon>Hologalegina</taxon>
        <taxon>IRL clade</taxon>
        <taxon>Trifolieae</taxon>
        <taxon>Trifolium</taxon>
    </lineage>
</organism>
<reference evidence="2 3" key="1">
    <citation type="journal article" date="2018" name="Front. Plant Sci.">
        <title>Red Clover (Trifolium pratense) and Zigzag Clover (T. medium) - A Picture of Genomic Similarities and Differences.</title>
        <authorList>
            <person name="Dluhosova J."/>
            <person name="Istvanek J."/>
            <person name="Nedelnik J."/>
            <person name="Repkova J."/>
        </authorList>
    </citation>
    <scope>NUCLEOTIDE SEQUENCE [LARGE SCALE GENOMIC DNA]</scope>
    <source>
        <strain evidence="3">cv. 10/8</strain>
        <tissue evidence="2">Leaf</tissue>
    </source>
</reference>
<name>A0A392MEW8_9FABA</name>
<evidence type="ECO:0000256" key="1">
    <source>
        <dbReference type="SAM" id="MobiDB-lite"/>
    </source>
</evidence>
<feature type="compositionally biased region" description="Basic and acidic residues" evidence="1">
    <location>
        <begin position="391"/>
        <end position="402"/>
    </location>
</feature>